<dbReference type="SUPFAM" id="SSF52343">
    <property type="entry name" value="Ferredoxin reductase-like, C-terminal NADP-linked domain"/>
    <property type="match status" value="1"/>
</dbReference>
<accession>A0A7S2G1T3</accession>
<dbReference type="PROSITE" id="PS51384">
    <property type="entry name" value="FAD_FR"/>
    <property type="match status" value="1"/>
</dbReference>
<dbReference type="EMBL" id="HBGT01020073">
    <property type="protein sequence ID" value="CAD9423428.1"/>
    <property type="molecule type" value="Transcribed_RNA"/>
</dbReference>
<gene>
    <name evidence="2" type="ORF">FPAR1323_LOCUS10556</name>
</gene>
<name>A0A7S2G1T3_9STRA</name>
<dbReference type="AlphaFoldDB" id="A0A7S2G1T3"/>
<feature type="domain" description="FAD-binding FR-type" evidence="1">
    <location>
        <begin position="7"/>
        <end position="112"/>
    </location>
</feature>
<evidence type="ECO:0000259" key="1">
    <source>
        <dbReference type="PROSITE" id="PS51384"/>
    </source>
</evidence>
<proteinExistence type="predicted"/>
<dbReference type="CDD" id="cd00322">
    <property type="entry name" value="FNR_like"/>
    <property type="match status" value="1"/>
</dbReference>
<dbReference type="InterPro" id="IPR001433">
    <property type="entry name" value="OxRdtase_FAD/NAD-bd"/>
</dbReference>
<protein>
    <recommendedName>
        <fullName evidence="1">FAD-binding FR-type domain-containing protein</fullName>
    </recommendedName>
</protein>
<organism evidence="2">
    <name type="scientific">Florenciella parvula</name>
    <dbReference type="NCBI Taxonomy" id="236787"/>
    <lineage>
        <taxon>Eukaryota</taxon>
        <taxon>Sar</taxon>
        <taxon>Stramenopiles</taxon>
        <taxon>Ochrophyta</taxon>
        <taxon>Dictyochophyceae</taxon>
        <taxon>Florenciellales</taxon>
        <taxon>Florenciella</taxon>
    </lineage>
</organism>
<dbReference type="GO" id="GO:0016491">
    <property type="term" value="F:oxidoreductase activity"/>
    <property type="evidence" value="ECO:0007669"/>
    <property type="project" value="InterPro"/>
</dbReference>
<dbReference type="InterPro" id="IPR017927">
    <property type="entry name" value="FAD-bd_FR_type"/>
</dbReference>
<dbReference type="PANTHER" id="PTHR47215:SF1">
    <property type="entry name" value="F9L1.8 PROTEIN"/>
    <property type="match status" value="1"/>
</dbReference>
<sequence>MGWGDDVVFSTAKVLSNEPAAEGMRSITVEAGDDILGAYTIPGQFVQIKEKEDTKAGFFAIASSPGATPGQCELLIKLSEGSDWAPGNQWLCGSKAGETLIMSPAMGSGFKMEDNFSETGANDFPVQNVLLFAAGSGISPIRSAIESGALAGKDCTLYYGARDTTFMAYMEKFDEWEAKGVKVVPVMSKADGWDGRTGYVQAALKEDGVKLARNTGALMCGMKGMAEEVKEALVEAGVDEGRVLTNF</sequence>
<dbReference type="Pfam" id="PF00175">
    <property type="entry name" value="NAD_binding_1"/>
    <property type="match status" value="1"/>
</dbReference>
<reference evidence="2" key="1">
    <citation type="submission" date="2021-01" db="EMBL/GenBank/DDBJ databases">
        <authorList>
            <person name="Corre E."/>
            <person name="Pelletier E."/>
            <person name="Niang G."/>
            <person name="Scheremetjew M."/>
            <person name="Finn R."/>
            <person name="Kale V."/>
            <person name="Holt S."/>
            <person name="Cochrane G."/>
            <person name="Meng A."/>
            <person name="Brown T."/>
            <person name="Cohen L."/>
        </authorList>
    </citation>
    <scope>NUCLEOTIDE SEQUENCE</scope>
    <source>
        <strain evidence="2">RCC1693</strain>
    </source>
</reference>
<dbReference type="InterPro" id="IPR039261">
    <property type="entry name" value="FNR_nucleotide-bd"/>
</dbReference>
<dbReference type="Gene3D" id="3.40.50.80">
    <property type="entry name" value="Nucleotide-binding domain of ferredoxin-NADP reductase (FNR) module"/>
    <property type="match status" value="1"/>
</dbReference>
<dbReference type="Gene3D" id="2.40.30.10">
    <property type="entry name" value="Translation factors"/>
    <property type="match status" value="1"/>
</dbReference>
<dbReference type="InterPro" id="IPR017938">
    <property type="entry name" value="Riboflavin_synthase-like_b-brl"/>
</dbReference>
<dbReference type="SUPFAM" id="SSF63380">
    <property type="entry name" value="Riboflavin synthase domain-like"/>
    <property type="match status" value="1"/>
</dbReference>
<evidence type="ECO:0000313" key="2">
    <source>
        <dbReference type="EMBL" id="CAD9423428.1"/>
    </source>
</evidence>
<dbReference type="PANTHER" id="PTHR47215">
    <property type="match status" value="1"/>
</dbReference>